<dbReference type="AlphaFoldDB" id="A0A9P7YGR3"/>
<evidence type="ECO:0000313" key="2">
    <source>
        <dbReference type="EMBL" id="KAG9233464.1"/>
    </source>
</evidence>
<evidence type="ECO:0000256" key="1">
    <source>
        <dbReference type="SAM" id="MobiDB-lite"/>
    </source>
</evidence>
<dbReference type="OrthoDB" id="5236983at2759"/>
<dbReference type="EMBL" id="MU251499">
    <property type="protein sequence ID" value="KAG9233464.1"/>
    <property type="molecule type" value="Genomic_DNA"/>
</dbReference>
<gene>
    <name evidence="2" type="ORF">BJ875DRAFT_485103</name>
</gene>
<feature type="region of interest" description="Disordered" evidence="1">
    <location>
        <begin position="436"/>
        <end position="482"/>
    </location>
</feature>
<name>A0A9P7YGR3_9HELO</name>
<dbReference type="Proteomes" id="UP000824998">
    <property type="component" value="Unassembled WGS sequence"/>
</dbReference>
<comment type="caution">
    <text evidence="2">The sequence shown here is derived from an EMBL/GenBank/DDBJ whole genome shotgun (WGS) entry which is preliminary data.</text>
</comment>
<proteinExistence type="predicted"/>
<evidence type="ECO:0008006" key="4">
    <source>
        <dbReference type="Google" id="ProtNLM"/>
    </source>
</evidence>
<reference evidence="2" key="1">
    <citation type="journal article" date="2021" name="IMA Fungus">
        <title>Genomic characterization of three marine fungi, including Emericellopsis atlantica sp. nov. with signatures of a generalist lifestyle and marine biomass degradation.</title>
        <authorList>
            <person name="Hagestad O.C."/>
            <person name="Hou L."/>
            <person name="Andersen J.H."/>
            <person name="Hansen E.H."/>
            <person name="Altermark B."/>
            <person name="Li C."/>
            <person name="Kuhnert E."/>
            <person name="Cox R.J."/>
            <person name="Crous P.W."/>
            <person name="Spatafora J.W."/>
            <person name="Lail K."/>
            <person name="Amirebrahimi M."/>
            <person name="Lipzen A."/>
            <person name="Pangilinan J."/>
            <person name="Andreopoulos W."/>
            <person name="Hayes R.D."/>
            <person name="Ng V."/>
            <person name="Grigoriev I.V."/>
            <person name="Jackson S.A."/>
            <person name="Sutton T.D.S."/>
            <person name="Dobson A.D.W."/>
            <person name="Rama T."/>
        </authorList>
    </citation>
    <scope>NUCLEOTIDE SEQUENCE</scope>
    <source>
        <strain evidence="2">TRa018bII</strain>
    </source>
</reference>
<protein>
    <recommendedName>
        <fullName evidence="4">SprT-like domain-containing protein</fullName>
    </recommendedName>
</protein>
<sequence>MSILVNGPLDGYTDEDRTHQHEYILFAELHSPSKPFPQRSISLSYLASMVSYYTDPEDTHMVKRQRDVIENYKEREHNALEDRRKHIDDKVIGYHAIFTTYMNMFDDLFFFGSLKNVITLVMDPALRNTVGLFGRTKYLPPRLEFMVTIYKQSDDQKYPSQVLHRMLVTLLHEMVHVFLCYFVCKECCDDWENTGRYAHGKTFMTVAALVSKSACHRGISNSMIPLENSLAWELVGTRIPLPELQLLDEWGIDKVLLEKNLQQISSSEVQYKDYMKERWRFVEHLGAYQKQLNHFDTRESERSLEESSRSLILDEGSHLLEGLMNSARLLVDRNPEARRHWNYGVGDPEVAKESRALLELMTTENYGVKNSPGRARIIAVIKSTHPPGEGSSGHGVSFMQIAMSLSIGLAEELMDSGREIPSADILKEWGLTEELVREEMDSDYDEESSDTETSDGECSSSSNDYYESDSSGSDYSEEDWLV</sequence>
<organism evidence="2 3">
    <name type="scientific">Amylocarpus encephaloides</name>
    <dbReference type="NCBI Taxonomy" id="45428"/>
    <lineage>
        <taxon>Eukaryota</taxon>
        <taxon>Fungi</taxon>
        <taxon>Dikarya</taxon>
        <taxon>Ascomycota</taxon>
        <taxon>Pezizomycotina</taxon>
        <taxon>Leotiomycetes</taxon>
        <taxon>Helotiales</taxon>
        <taxon>Helotiales incertae sedis</taxon>
        <taxon>Amylocarpus</taxon>
    </lineage>
</organism>
<evidence type="ECO:0000313" key="3">
    <source>
        <dbReference type="Proteomes" id="UP000824998"/>
    </source>
</evidence>
<feature type="compositionally biased region" description="Acidic residues" evidence="1">
    <location>
        <begin position="440"/>
        <end position="455"/>
    </location>
</feature>
<feature type="compositionally biased region" description="Low complexity" evidence="1">
    <location>
        <begin position="456"/>
        <end position="474"/>
    </location>
</feature>
<accession>A0A9P7YGR3</accession>
<keyword evidence="3" id="KW-1185">Reference proteome</keyword>